<dbReference type="SUPFAM" id="SSF50978">
    <property type="entry name" value="WD40 repeat-like"/>
    <property type="match status" value="1"/>
</dbReference>
<comment type="caution">
    <text evidence="3">The sequence shown here is derived from an EMBL/GenBank/DDBJ whole genome shotgun (WGS) entry which is preliminary data.</text>
</comment>
<protein>
    <recommendedName>
        <fullName evidence="2">F-box domain-containing protein</fullName>
    </recommendedName>
</protein>
<evidence type="ECO:0000313" key="4">
    <source>
        <dbReference type="Proteomes" id="UP000319257"/>
    </source>
</evidence>
<dbReference type="SUPFAM" id="SSF81383">
    <property type="entry name" value="F-box domain"/>
    <property type="match status" value="1"/>
</dbReference>
<reference evidence="3 4" key="1">
    <citation type="submission" date="2019-06" db="EMBL/GenBank/DDBJ databases">
        <title>Draft genome sequence of the filamentous fungus Phialemoniopsis curvata isolated from diesel fuel.</title>
        <authorList>
            <person name="Varaljay V.A."/>
            <person name="Lyon W.J."/>
            <person name="Crouch A.L."/>
            <person name="Drake C.E."/>
            <person name="Hollomon J.M."/>
            <person name="Nadeau L.J."/>
            <person name="Nunn H.S."/>
            <person name="Stevenson B.S."/>
            <person name="Bojanowski C.L."/>
            <person name="Crookes-Goodson W.J."/>
        </authorList>
    </citation>
    <scope>NUCLEOTIDE SEQUENCE [LARGE SCALE GENOMIC DNA]</scope>
    <source>
        <strain evidence="3 4">D216</strain>
    </source>
</reference>
<keyword evidence="4" id="KW-1185">Reference proteome</keyword>
<dbReference type="PROSITE" id="PS50181">
    <property type="entry name" value="FBOX"/>
    <property type="match status" value="1"/>
</dbReference>
<dbReference type="InterPro" id="IPR015943">
    <property type="entry name" value="WD40/YVTN_repeat-like_dom_sf"/>
</dbReference>
<dbReference type="Gene3D" id="2.130.10.10">
    <property type="entry name" value="YVTN repeat-like/Quinoprotein amine dehydrogenase"/>
    <property type="match status" value="1"/>
</dbReference>
<dbReference type="RefSeq" id="XP_031000580.1">
    <property type="nucleotide sequence ID" value="XM_031134149.1"/>
</dbReference>
<dbReference type="InterPro" id="IPR036047">
    <property type="entry name" value="F-box-like_dom_sf"/>
</dbReference>
<dbReference type="InterPro" id="IPR036322">
    <property type="entry name" value="WD40_repeat_dom_sf"/>
</dbReference>
<gene>
    <name evidence="3" type="ORF">E0L32_011421</name>
</gene>
<dbReference type="InParanoid" id="A0A507BMX8"/>
<evidence type="ECO:0000259" key="2">
    <source>
        <dbReference type="PROSITE" id="PS50181"/>
    </source>
</evidence>
<accession>A0A507BMX8</accession>
<dbReference type="OrthoDB" id="1259151at2759"/>
<dbReference type="GeneID" id="41978868"/>
<feature type="region of interest" description="Disordered" evidence="1">
    <location>
        <begin position="91"/>
        <end position="118"/>
    </location>
</feature>
<feature type="compositionally biased region" description="Basic residues" evidence="1">
    <location>
        <begin position="103"/>
        <end position="112"/>
    </location>
</feature>
<feature type="domain" description="F-box" evidence="2">
    <location>
        <begin position="2"/>
        <end position="51"/>
    </location>
</feature>
<name>A0A507BMX8_9PEZI</name>
<sequence length="706" mass="77462">MRQSLDSLPDDLLFPILHGLDTAGDVARVSASCRRVRKFVQDEGWRIFARTRFPSLDLPTSTGFGWDRISDSLTWQSRCWDRRSISFQFYEPPQEERPVDRRGRQRPRRGPPRRPYQPVLDAHFDLETGEELVAWGAGESLVARRRARARDSQTSTSVWKSWDGQAAGHTPGTDDVKALKIVPCPGARHGELALLTGRETGDLVLHSAEEGNFGEVLANFVTNVSEDADNNPERKSAASGGIQSLDLRKNQNRLAVAVNKGIFLYDLPQDETSEVTPTAFLDLRDHVAEGDSVLLQRAKWIADDTLALAFKSRSTPLRCLQITPSGFELTAVTSDTSVHICPTSIEPVSPPSSSGSPCSSLLLSAWRDGTCRLRDLRTPSAPSDAVYRDAVSVWPAFDTVYQDNVNPGPAFEALLPFGTERFAAGGLSGSTVKIFDFRRTADKAYHHTAGLPCPRGPTAAMTPPYPAPHQPFFARAPAPGPRDRALTPDGGAWPCRPREGRRCLWHHLSRDVYYRPNCSLFWSHLAPPPTAARGEGGVWCLARASDLSPNFYVGVQGAVVEASLRDVETGAGDPNFGFPGSAGTFTAAAGLAGDDSCAAAAAVGYAASPLRTAIVETGDGLAHPHNDRNIRLPRMRPMFADKVAPGVPAEWRRRHRLDPAFQHDADFEAFREFEARMKMAEEEEEGCSDVVHERTLSEALERIEVR</sequence>
<dbReference type="AlphaFoldDB" id="A0A507BMX8"/>
<evidence type="ECO:0000313" key="3">
    <source>
        <dbReference type="EMBL" id="TPX18869.1"/>
    </source>
</evidence>
<organism evidence="3 4">
    <name type="scientific">Thyridium curvatum</name>
    <dbReference type="NCBI Taxonomy" id="1093900"/>
    <lineage>
        <taxon>Eukaryota</taxon>
        <taxon>Fungi</taxon>
        <taxon>Dikarya</taxon>
        <taxon>Ascomycota</taxon>
        <taxon>Pezizomycotina</taxon>
        <taxon>Sordariomycetes</taxon>
        <taxon>Sordariomycetidae</taxon>
        <taxon>Thyridiales</taxon>
        <taxon>Thyridiaceae</taxon>
        <taxon>Thyridium</taxon>
    </lineage>
</organism>
<evidence type="ECO:0000256" key="1">
    <source>
        <dbReference type="SAM" id="MobiDB-lite"/>
    </source>
</evidence>
<dbReference type="EMBL" id="SKBQ01000106">
    <property type="protein sequence ID" value="TPX18869.1"/>
    <property type="molecule type" value="Genomic_DNA"/>
</dbReference>
<dbReference type="InterPro" id="IPR001810">
    <property type="entry name" value="F-box_dom"/>
</dbReference>
<proteinExistence type="predicted"/>
<dbReference type="Proteomes" id="UP000319257">
    <property type="component" value="Unassembled WGS sequence"/>
</dbReference>